<keyword evidence="2" id="KW-1185">Reference proteome</keyword>
<dbReference type="AlphaFoldDB" id="A0AAD3S6W4"/>
<evidence type="ECO:0000313" key="1">
    <source>
        <dbReference type="EMBL" id="GMH05613.1"/>
    </source>
</evidence>
<evidence type="ECO:0000313" key="2">
    <source>
        <dbReference type="Proteomes" id="UP001279734"/>
    </source>
</evidence>
<dbReference type="Proteomes" id="UP001279734">
    <property type="component" value="Unassembled WGS sequence"/>
</dbReference>
<reference evidence="1" key="1">
    <citation type="submission" date="2023-05" db="EMBL/GenBank/DDBJ databases">
        <title>Nepenthes gracilis genome sequencing.</title>
        <authorList>
            <person name="Fukushima K."/>
        </authorList>
    </citation>
    <scope>NUCLEOTIDE SEQUENCE</scope>
    <source>
        <strain evidence="1">SING2019-196</strain>
    </source>
</reference>
<comment type="caution">
    <text evidence="1">The sequence shown here is derived from an EMBL/GenBank/DDBJ whole genome shotgun (WGS) entry which is preliminary data.</text>
</comment>
<accession>A0AAD3S6W4</accession>
<organism evidence="1 2">
    <name type="scientific">Nepenthes gracilis</name>
    <name type="common">Slender pitcher plant</name>
    <dbReference type="NCBI Taxonomy" id="150966"/>
    <lineage>
        <taxon>Eukaryota</taxon>
        <taxon>Viridiplantae</taxon>
        <taxon>Streptophyta</taxon>
        <taxon>Embryophyta</taxon>
        <taxon>Tracheophyta</taxon>
        <taxon>Spermatophyta</taxon>
        <taxon>Magnoliopsida</taxon>
        <taxon>eudicotyledons</taxon>
        <taxon>Gunneridae</taxon>
        <taxon>Pentapetalae</taxon>
        <taxon>Caryophyllales</taxon>
        <taxon>Nepenthaceae</taxon>
        <taxon>Nepenthes</taxon>
    </lineage>
</organism>
<protein>
    <submittedName>
        <fullName evidence="1">Uncharacterized protein</fullName>
    </submittedName>
</protein>
<name>A0AAD3S6W4_NEPGR</name>
<dbReference type="EMBL" id="BSYO01000006">
    <property type="protein sequence ID" value="GMH05613.1"/>
    <property type="molecule type" value="Genomic_DNA"/>
</dbReference>
<sequence length="140" mass="15449">MAEVVTSKLHVEITEEHPPEPSAPEAHLEVETEGQVIVANVPLLEDHTAKVEYEVTLAPIVGAFGSDPQVPVFEGDILPERIQEEVEVASSESSESKFQEMANCLIGVAKHFAHNYVKKDKHLVAEERSTPLEREMIGVK</sequence>
<proteinExistence type="predicted"/>
<gene>
    <name evidence="1" type="ORF">Nepgr_007453</name>
</gene>